<keyword evidence="1" id="KW-0472">Membrane</keyword>
<evidence type="ECO:0000313" key="2">
    <source>
        <dbReference type="EMBL" id="QDS92234.1"/>
    </source>
</evidence>
<evidence type="ECO:0000313" key="3">
    <source>
        <dbReference type="Proteomes" id="UP000320672"/>
    </source>
</evidence>
<dbReference type="Proteomes" id="UP000320672">
    <property type="component" value="Chromosome"/>
</dbReference>
<keyword evidence="1" id="KW-1133">Transmembrane helix</keyword>
<sequence length="79" mass="8529">MLRSTRVYSLGICTGVGITLTILAVTARLGILASDALLDIGCLVSGVLLLLFSSAMWLRRKPIVNKHLPPHRSSSTLRN</sequence>
<reference evidence="2 3" key="1">
    <citation type="submission" date="2019-02" db="EMBL/GenBank/DDBJ databases">
        <title>Deep-cultivation of Planctomycetes and their phenomic and genomic characterization uncovers novel biology.</title>
        <authorList>
            <person name="Wiegand S."/>
            <person name="Jogler M."/>
            <person name="Boedeker C."/>
            <person name="Pinto D."/>
            <person name="Vollmers J."/>
            <person name="Rivas-Marin E."/>
            <person name="Kohn T."/>
            <person name="Peeters S.H."/>
            <person name="Heuer A."/>
            <person name="Rast P."/>
            <person name="Oberbeckmann S."/>
            <person name="Bunk B."/>
            <person name="Jeske O."/>
            <person name="Meyerdierks A."/>
            <person name="Storesund J.E."/>
            <person name="Kallscheuer N."/>
            <person name="Luecker S."/>
            <person name="Lage O.M."/>
            <person name="Pohl T."/>
            <person name="Merkel B.J."/>
            <person name="Hornburger P."/>
            <person name="Mueller R.-W."/>
            <person name="Bruemmer F."/>
            <person name="Labrenz M."/>
            <person name="Spormann A.M."/>
            <person name="Op den Camp H."/>
            <person name="Overmann J."/>
            <person name="Amann R."/>
            <person name="Jetten M.S.M."/>
            <person name="Mascher T."/>
            <person name="Medema M.H."/>
            <person name="Devos D.P."/>
            <person name="Kaster A.-K."/>
            <person name="Ovreas L."/>
            <person name="Rohde M."/>
            <person name="Galperin M.Y."/>
            <person name="Jogler C."/>
        </authorList>
    </citation>
    <scope>NUCLEOTIDE SEQUENCE [LARGE SCALE GENOMIC DNA]</scope>
    <source>
        <strain evidence="2 3">FF011L</strain>
    </source>
</reference>
<gene>
    <name evidence="2" type="ORF">FF011L_09710</name>
</gene>
<accession>A0A517MBH3</accession>
<keyword evidence="1" id="KW-0812">Transmembrane</keyword>
<organism evidence="2 3">
    <name type="scientific">Roseimaritima multifibrata</name>
    <dbReference type="NCBI Taxonomy" id="1930274"/>
    <lineage>
        <taxon>Bacteria</taxon>
        <taxon>Pseudomonadati</taxon>
        <taxon>Planctomycetota</taxon>
        <taxon>Planctomycetia</taxon>
        <taxon>Pirellulales</taxon>
        <taxon>Pirellulaceae</taxon>
        <taxon>Roseimaritima</taxon>
    </lineage>
</organism>
<keyword evidence="3" id="KW-1185">Reference proteome</keyword>
<name>A0A517MBH3_9BACT</name>
<feature type="transmembrane region" description="Helical" evidence="1">
    <location>
        <begin position="7"/>
        <end position="31"/>
    </location>
</feature>
<dbReference type="KEGG" id="rml:FF011L_09710"/>
<evidence type="ECO:0000256" key="1">
    <source>
        <dbReference type="SAM" id="Phobius"/>
    </source>
</evidence>
<dbReference type="EMBL" id="CP036262">
    <property type="protein sequence ID" value="QDS92234.1"/>
    <property type="molecule type" value="Genomic_DNA"/>
</dbReference>
<dbReference type="AlphaFoldDB" id="A0A517MBH3"/>
<feature type="transmembrane region" description="Helical" evidence="1">
    <location>
        <begin position="37"/>
        <end position="58"/>
    </location>
</feature>
<proteinExistence type="predicted"/>
<protein>
    <submittedName>
        <fullName evidence="2">Uncharacterized protein</fullName>
    </submittedName>
</protein>